<accession>A0ABQ9FWR7</accession>
<dbReference type="Proteomes" id="UP001217089">
    <property type="component" value="Unassembled WGS sequence"/>
</dbReference>
<name>A0ABQ9FWR7_TEGGR</name>
<dbReference type="EMBL" id="JARBDR010000126">
    <property type="protein sequence ID" value="KAJ8321212.1"/>
    <property type="molecule type" value="Genomic_DNA"/>
</dbReference>
<proteinExistence type="predicted"/>
<keyword evidence="3" id="KW-1185">Reference proteome</keyword>
<organism evidence="2 3">
    <name type="scientific">Tegillarca granosa</name>
    <name type="common">Malaysian cockle</name>
    <name type="synonym">Anadara granosa</name>
    <dbReference type="NCBI Taxonomy" id="220873"/>
    <lineage>
        <taxon>Eukaryota</taxon>
        <taxon>Metazoa</taxon>
        <taxon>Spiralia</taxon>
        <taxon>Lophotrochozoa</taxon>
        <taxon>Mollusca</taxon>
        <taxon>Bivalvia</taxon>
        <taxon>Autobranchia</taxon>
        <taxon>Pteriomorphia</taxon>
        <taxon>Arcoida</taxon>
        <taxon>Arcoidea</taxon>
        <taxon>Arcidae</taxon>
        <taxon>Tegillarca</taxon>
    </lineage>
</organism>
<feature type="domain" description="PiggyBac transposable element-derived protein" evidence="1">
    <location>
        <begin position="101"/>
        <end position="457"/>
    </location>
</feature>
<protein>
    <recommendedName>
        <fullName evidence="1">PiggyBac transposable element-derived protein domain-containing protein</fullName>
    </recommendedName>
</protein>
<evidence type="ECO:0000313" key="3">
    <source>
        <dbReference type="Proteomes" id="UP001217089"/>
    </source>
</evidence>
<dbReference type="PANTHER" id="PTHR46599:SF2">
    <property type="entry name" value="PIGGYBAC TRANSPOSABLE ELEMENT-DERIVED PROTEIN 4-LIKE"/>
    <property type="match status" value="1"/>
</dbReference>
<evidence type="ECO:0000259" key="1">
    <source>
        <dbReference type="Pfam" id="PF13843"/>
    </source>
</evidence>
<gene>
    <name evidence="2" type="ORF">KUTeg_001240</name>
</gene>
<dbReference type="PANTHER" id="PTHR46599">
    <property type="entry name" value="PIGGYBAC TRANSPOSABLE ELEMENT-DERIVED PROTEIN 4"/>
    <property type="match status" value="1"/>
</dbReference>
<reference evidence="2 3" key="1">
    <citation type="submission" date="2022-12" db="EMBL/GenBank/DDBJ databases">
        <title>Chromosome-level genome of Tegillarca granosa.</title>
        <authorList>
            <person name="Kim J."/>
        </authorList>
    </citation>
    <scope>NUCLEOTIDE SEQUENCE [LARGE SCALE GENOMIC DNA]</scope>
    <source>
        <strain evidence="2">Teg-2019</strain>
        <tissue evidence="2">Adductor muscle</tissue>
    </source>
</reference>
<dbReference type="InterPro" id="IPR029526">
    <property type="entry name" value="PGBD"/>
</dbReference>
<sequence length="565" mass="65310">MASDSESDVSFEGFDENDFNKAAERYERQLEILSDIDVSDFDSDSDSEDDIPLAHFARNGAVNIDENEQLQWTDRLSDVNIYNFRGNPGPKTVLDADKKEIDFFFLLFDEHLFQILANETNKYAESKGPDPKWRNTTPAEMKAFLAFQIIMGIVCVPNQDMYFAKDNLFRSTGIREKISRDRLDKLSQYFHVADVSQNPARGQPGHDKLAHVRPILEQIRQNLKSQYSPHCETSIDEAMIAFTGRLGFKQYVPMKPTKRGIKVWMRADPHNGYVNDFQVYTGRVANQTEEGLGERVVKDLTRDIWGQNHHVYCDNLFTSVPLFAELLEHGTYACGTIRKHRKGLPQAVTSTKLKKQGELVQMQKGNMVATAWHDKRTVTLLTTNSNPSQMTTVKRKQKDGTLRDVPCPQSIRNYTEHMNGVDRADQLWSNYGIGRKASKWWKYLFCFLIDVAICSAYVLMKESTNHRLISRRGREKQRTQLDFRQKLAHQLLGEYSHKRKRPLEEVRLAQGMMHWPTELAKKRTCKQCAKQKIRREPKSGCEQCNVNLCITCFKPYHLEHFPQLA</sequence>
<comment type="caution">
    <text evidence="2">The sequence shown here is derived from an EMBL/GenBank/DDBJ whole genome shotgun (WGS) entry which is preliminary data.</text>
</comment>
<evidence type="ECO:0000313" key="2">
    <source>
        <dbReference type="EMBL" id="KAJ8321212.1"/>
    </source>
</evidence>
<dbReference type="Pfam" id="PF13843">
    <property type="entry name" value="DDE_Tnp_1_7"/>
    <property type="match status" value="1"/>
</dbReference>